<dbReference type="PANTHER" id="PTHR31302">
    <property type="entry name" value="TRANSMEMBRANE PROTEIN WITH METALLOPHOSPHOESTERASE DOMAIN-RELATED"/>
    <property type="match status" value="1"/>
</dbReference>
<evidence type="ECO:0000313" key="3">
    <source>
        <dbReference type="Proteomes" id="UP001065549"/>
    </source>
</evidence>
<dbReference type="Gene3D" id="3.60.21.10">
    <property type="match status" value="1"/>
</dbReference>
<dbReference type="EMBL" id="JAOSHN010000003">
    <property type="protein sequence ID" value="MCU7378313.1"/>
    <property type="molecule type" value="Genomic_DNA"/>
</dbReference>
<evidence type="ECO:0000259" key="1">
    <source>
        <dbReference type="Pfam" id="PF00149"/>
    </source>
</evidence>
<keyword evidence="3" id="KW-1185">Reference proteome</keyword>
<dbReference type="SUPFAM" id="SSF56300">
    <property type="entry name" value="Metallo-dependent phosphatases"/>
    <property type="match status" value="1"/>
</dbReference>
<evidence type="ECO:0000313" key="2">
    <source>
        <dbReference type="EMBL" id="MCU7378313.1"/>
    </source>
</evidence>
<name>A0A9J6QMA6_9FIRM</name>
<reference evidence="2" key="1">
    <citation type="submission" date="2022-09" db="EMBL/GenBank/DDBJ databases">
        <title>Culturomic study of gut microbiota in children with autism spectrum disorder.</title>
        <authorList>
            <person name="Efimov B.A."/>
            <person name="Chaplin A.V."/>
            <person name="Sokolova S.R."/>
            <person name="Pikina A.P."/>
            <person name="Korzhanova M."/>
            <person name="Belova V."/>
            <person name="Korostin D."/>
        </authorList>
    </citation>
    <scope>NUCLEOTIDE SEQUENCE</scope>
    <source>
        <strain evidence="2">ASD5510</strain>
    </source>
</reference>
<dbReference type="InterPro" id="IPR004843">
    <property type="entry name" value="Calcineurin-like_PHP"/>
</dbReference>
<proteinExistence type="predicted"/>
<dbReference type="AlphaFoldDB" id="A0A9J6QMA6"/>
<gene>
    <name evidence="2" type="ORF">OBO34_08085</name>
</gene>
<dbReference type="PANTHER" id="PTHR31302:SF22">
    <property type="entry name" value="PHOSPHOESTERASE"/>
    <property type="match status" value="1"/>
</dbReference>
<dbReference type="GO" id="GO:0016787">
    <property type="term" value="F:hydrolase activity"/>
    <property type="evidence" value="ECO:0007669"/>
    <property type="project" value="InterPro"/>
</dbReference>
<protein>
    <submittedName>
        <fullName evidence="2">Metallophosphoesterase</fullName>
    </submittedName>
</protein>
<dbReference type="InterPro" id="IPR029052">
    <property type="entry name" value="Metallo-depent_PP-like"/>
</dbReference>
<feature type="domain" description="Calcineurin-like phosphoesterase" evidence="1">
    <location>
        <begin position="1"/>
        <end position="199"/>
    </location>
</feature>
<dbReference type="InterPro" id="IPR051158">
    <property type="entry name" value="Metallophosphoesterase_sf"/>
</dbReference>
<dbReference type="Pfam" id="PF00149">
    <property type="entry name" value="Metallophos"/>
    <property type="match status" value="1"/>
</dbReference>
<dbReference type="InterPro" id="IPR014578">
    <property type="entry name" value="Pesterase_CT488"/>
</dbReference>
<organism evidence="2 3">
    <name type="scientific">Hominibacterium faecale</name>
    <dbReference type="NCBI Taxonomy" id="2839743"/>
    <lineage>
        <taxon>Bacteria</taxon>
        <taxon>Bacillati</taxon>
        <taxon>Bacillota</taxon>
        <taxon>Clostridia</taxon>
        <taxon>Peptostreptococcales</taxon>
        <taxon>Anaerovoracaceae</taxon>
        <taxon>Hominibacterium</taxon>
    </lineage>
</organism>
<dbReference type="PIRSF" id="PIRSF033094">
    <property type="entry name" value="Pesterase_CT488"/>
    <property type="match status" value="1"/>
</dbReference>
<accession>A0A9J6QMA6</accession>
<sequence length="233" mass="25864">MSIYAIGDLHLSFAPGVEKPMDIYGSAWIDHAAKLKKNWLELIKPEDTIVLAGDISWGLKLSEAIPDLDWIDGLPGKKVIFKGNHDLWWSGIGKLNSLYDSIHFVQNTAFEAEGCFLCGSRGWICPGNDDFTQQDEKIYKRELLRLEMSLTDAKEKGGGDRIIGVLHFPPSAGQAQGSGFTDAFSRAGVSQVVYGHLHGKEAFKNGLQGTYNGVMYRLVSLDYLNCRPVRIKE</sequence>
<dbReference type="RefSeq" id="WP_148395928.1">
    <property type="nucleotide sequence ID" value="NZ_JAJAGH010000008.1"/>
</dbReference>
<comment type="caution">
    <text evidence="2">The sequence shown here is derived from an EMBL/GenBank/DDBJ whole genome shotgun (WGS) entry which is preliminary data.</text>
</comment>
<dbReference type="Proteomes" id="UP001065549">
    <property type="component" value="Unassembled WGS sequence"/>
</dbReference>